<dbReference type="KEGG" id="pfla:Pflav_056560"/>
<dbReference type="AlphaFoldDB" id="A0A6F8XZG9"/>
<proteinExistence type="predicted"/>
<gene>
    <name evidence="1" type="ORF">Pflav_056560</name>
</gene>
<accession>A0A6F8XZG9</accession>
<reference evidence="1 2" key="2">
    <citation type="submission" date="2020-03" db="EMBL/GenBank/DDBJ databases">
        <authorList>
            <person name="Ichikawa N."/>
            <person name="Kimura A."/>
            <person name="Kitahashi Y."/>
            <person name="Uohara A."/>
        </authorList>
    </citation>
    <scope>NUCLEOTIDE SEQUENCE [LARGE SCALE GENOMIC DNA]</scope>
    <source>
        <strain evidence="1 2">NBRC 107702</strain>
    </source>
</reference>
<reference evidence="1 2" key="1">
    <citation type="submission" date="2020-03" db="EMBL/GenBank/DDBJ databases">
        <title>Whole genome shotgun sequence of Phytohabitans flavus NBRC 107702.</title>
        <authorList>
            <person name="Komaki H."/>
            <person name="Tamura T."/>
        </authorList>
    </citation>
    <scope>NUCLEOTIDE SEQUENCE [LARGE SCALE GENOMIC DNA]</scope>
    <source>
        <strain evidence="1 2">NBRC 107702</strain>
    </source>
</reference>
<name>A0A6F8XZG9_9ACTN</name>
<dbReference type="EMBL" id="AP022870">
    <property type="protein sequence ID" value="BCB79246.1"/>
    <property type="molecule type" value="Genomic_DNA"/>
</dbReference>
<dbReference type="Proteomes" id="UP000502508">
    <property type="component" value="Chromosome"/>
</dbReference>
<evidence type="ECO:0008006" key="3">
    <source>
        <dbReference type="Google" id="ProtNLM"/>
    </source>
</evidence>
<organism evidence="1 2">
    <name type="scientific">Phytohabitans flavus</name>
    <dbReference type="NCBI Taxonomy" id="1076124"/>
    <lineage>
        <taxon>Bacteria</taxon>
        <taxon>Bacillati</taxon>
        <taxon>Actinomycetota</taxon>
        <taxon>Actinomycetes</taxon>
        <taxon>Micromonosporales</taxon>
        <taxon>Micromonosporaceae</taxon>
    </lineage>
</organism>
<sequence length="165" mass="17927">MPFAMVTSLGVRPFLRTAGILLSAALLGGLVTGASRPSTVLKSDGFLDAETPGILNIEAGECFDDPAYDVAFADVIVVYRPCVEGAQNQSYGFVQVPDGAWDEPRVREYAWDGCRRSQARRWPDGDPGVALYPVLPTAETWADGDRTVMCVRYRPTGRLSPADTR</sequence>
<evidence type="ECO:0000313" key="1">
    <source>
        <dbReference type="EMBL" id="BCB79246.1"/>
    </source>
</evidence>
<keyword evidence="2" id="KW-1185">Reference proteome</keyword>
<protein>
    <recommendedName>
        <fullName evidence="3">Septum formation-related domain-containing protein</fullName>
    </recommendedName>
</protein>
<evidence type="ECO:0000313" key="2">
    <source>
        <dbReference type="Proteomes" id="UP000502508"/>
    </source>
</evidence>